<feature type="binding site" evidence="7">
    <location>
        <position position="297"/>
    </location>
    <ligand>
        <name>Zn(2+)</name>
        <dbReference type="ChEBI" id="CHEBI:29105"/>
        <note>catalytic</note>
    </ligand>
</feature>
<keyword evidence="5 8" id="KW-0482">Metalloprotease</keyword>
<evidence type="ECO:0000256" key="3">
    <source>
        <dbReference type="ARBA" id="ARBA00022801"/>
    </source>
</evidence>
<dbReference type="InterPro" id="IPR027057">
    <property type="entry name" value="CAXX_Prtase_1"/>
</dbReference>
<evidence type="ECO:0000256" key="6">
    <source>
        <dbReference type="PIRSR" id="PIRSR627057-1"/>
    </source>
</evidence>
<keyword evidence="2 7" id="KW-0479">Metal-binding</keyword>
<feature type="transmembrane region" description="Helical" evidence="9">
    <location>
        <begin position="303"/>
        <end position="325"/>
    </location>
</feature>
<comment type="similarity">
    <text evidence="8">Belongs to the peptidase M48 family.</text>
</comment>
<keyword evidence="1 8" id="KW-0645">Protease</keyword>
<dbReference type="CDD" id="cd07343">
    <property type="entry name" value="M48A_Zmpste24p_like"/>
    <property type="match status" value="1"/>
</dbReference>
<evidence type="ECO:0000259" key="10">
    <source>
        <dbReference type="Pfam" id="PF01435"/>
    </source>
</evidence>
<reference evidence="12 13" key="1">
    <citation type="submission" date="2018-08" db="EMBL/GenBank/DDBJ databases">
        <title>Genome sequence of Halobacillus trueperi KCTC 3686.</title>
        <authorList>
            <person name="Cho K.H."/>
            <person name="Kwak M.-J."/>
            <person name="Kim B.-Y."/>
            <person name="Chun J."/>
        </authorList>
    </citation>
    <scope>NUCLEOTIDE SEQUENCE [LARGE SCALE GENOMIC DNA]</scope>
    <source>
        <strain evidence="12 13">KCTC 3686</strain>
    </source>
</reference>
<feature type="transmembrane region" description="Helical" evidence="9">
    <location>
        <begin position="164"/>
        <end position="184"/>
    </location>
</feature>
<sequence length="439" mass="51137">MLVQWYESYLFGGGEVKRKFVTWTLVLYAIYGLLLGLYFFQWTDVGVPPAYEGTAADPTTFMTEKELELSQEYSRYKNFLSFLGEPLEWIIYLGVMIFGASVVFKNFGKQISRFRIIQIPIFVLLLQTLTTILLFPLDYARRWLSVEYGISTQSFSSWMRDELVGFWIGFIIMALLITVLYFLMKKFEKRWWLIAWVLMIPFLFFMMYLQPVVIDPLYNDFTELQDKQLEEKILALADEADVPAERVYEVNMSEKTNSMNAYVNGIGSNLRIVLWDTTLNRLQENEVLFIMAHEIGHYVMNHLYWNLAGVIVATFFGLFFTYHLLRYATLRWGERLGFTKVSDIASLPMFFLILTMLSFLSSPVELAISRNAETDADQYAIEMTQDPDGAIGSFQELTVNGLSDVHPPALVKYLRYGHPTMMERIHMLESYQGIDMKEE</sequence>
<feature type="transmembrane region" description="Helical" evidence="9">
    <location>
        <begin position="89"/>
        <end position="107"/>
    </location>
</feature>
<keyword evidence="4 7" id="KW-0862">Zinc</keyword>
<evidence type="ECO:0000259" key="11">
    <source>
        <dbReference type="Pfam" id="PF16491"/>
    </source>
</evidence>
<dbReference type="PANTHER" id="PTHR10120">
    <property type="entry name" value="CAAX PRENYL PROTEASE 1"/>
    <property type="match status" value="1"/>
</dbReference>
<feature type="domain" description="CAAX prenyl protease 1 N-terminal" evidence="11">
    <location>
        <begin position="61"/>
        <end position="219"/>
    </location>
</feature>
<comment type="cofactor">
    <cofactor evidence="7 8">
        <name>Zn(2+)</name>
        <dbReference type="ChEBI" id="CHEBI:29105"/>
    </cofactor>
    <text evidence="7 8">Binds 1 zinc ion per subunit.</text>
</comment>
<keyword evidence="13" id="KW-1185">Reference proteome</keyword>
<evidence type="ECO:0000256" key="2">
    <source>
        <dbReference type="ARBA" id="ARBA00022723"/>
    </source>
</evidence>
<protein>
    <submittedName>
        <fullName evidence="12">M48 family peptidase</fullName>
    </submittedName>
</protein>
<dbReference type="Pfam" id="PF16491">
    <property type="entry name" value="Peptidase_M48_N"/>
    <property type="match status" value="1"/>
</dbReference>
<feature type="active site" evidence="6">
    <location>
        <position position="294"/>
    </location>
</feature>
<keyword evidence="9" id="KW-0472">Membrane</keyword>
<dbReference type="Gene3D" id="3.30.2010.10">
    <property type="entry name" value="Metalloproteases ('zincins'), catalytic domain"/>
    <property type="match status" value="1"/>
</dbReference>
<evidence type="ECO:0000256" key="4">
    <source>
        <dbReference type="ARBA" id="ARBA00022833"/>
    </source>
</evidence>
<dbReference type="Pfam" id="PF01435">
    <property type="entry name" value="Peptidase_M48"/>
    <property type="match status" value="1"/>
</dbReference>
<dbReference type="Proteomes" id="UP000256305">
    <property type="component" value="Unassembled WGS sequence"/>
</dbReference>
<dbReference type="GO" id="GO:0046872">
    <property type="term" value="F:metal ion binding"/>
    <property type="evidence" value="ECO:0007669"/>
    <property type="project" value="UniProtKB-KW"/>
</dbReference>
<name>A0A3E0JA90_9BACI</name>
<dbReference type="InterPro" id="IPR001915">
    <property type="entry name" value="Peptidase_M48"/>
</dbReference>
<proteinExistence type="inferred from homology"/>
<keyword evidence="9" id="KW-1133">Transmembrane helix</keyword>
<dbReference type="EMBL" id="QUAE01000004">
    <property type="protein sequence ID" value="REJ09866.1"/>
    <property type="molecule type" value="Genomic_DNA"/>
</dbReference>
<dbReference type="FunFam" id="3.30.2010.10:FF:000010">
    <property type="entry name" value="M48 family peptidase"/>
    <property type="match status" value="1"/>
</dbReference>
<feature type="binding site" evidence="7">
    <location>
        <position position="293"/>
    </location>
    <ligand>
        <name>Zn(2+)</name>
        <dbReference type="ChEBI" id="CHEBI:29105"/>
        <note>catalytic</note>
    </ligand>
</feature>
<evidence type="ECO:0000256" key="5">
    <source>
        <dbReference type="ARBA" id="ARBA00023049"/>
    </source>
</evidence>
<feature type="transmembrane region" description="Helical" evidence="9">
    <location>
        <begin position="191"/>
        <end position="209"/>
    </location>
</feature>
<gene>
    <name evidence="12" type="ORF">DYE48_07075</name>
</gene>
<evidence type="ECO:0000256" key="9">
    <source>
        <dbReference type="SAM" id="Phobius"/>
    </source>
</evidence>
<keyword evidence="9" id="KW-0812">Transmembrane</keyword>
<dbReference type="InterPro" id="IPR032456">
    <property type="entry name" value="Peptidase_M48_N"/>
</dbReference>
<dbReference type="GO" id="GO:0071586">
    <property type="term" value="P:CAAX-box protein processing"/>
    <property type="evidence" value="ECO:0007669"/>
    <property type="project" value="InterPro"/>
</dbReference>
<comment type="caution">
    <text evidence="12">The sequence shown here is derived from an EMBL/GenBank/DDBJ whole genome shotgun (WGS) entry which is preliminary data.</text>
</comment>
<dbReference type="GO" id="GO:0004222">
    <property type="term" value="F:metalloendopeptidase activity"/>
    <property type="evidence" value="ECO:0007669"/>
    <property type="project" value="InterPro"/>
</dbReference>
<evidence type="ECO:0000256" key="7">
    <source>
        <dbReference type="PIRSR" id="PIRSR627057-2"/>
    </source>
</evidence>
<evidence type="ECO:0000256" key="1">
    <source>
        <dbReference type="ARBA" id="ARBA00022670"/>
    </source>
</evidence>
<organism evidence="12 13">
    <name type="scientific">Halobacillus trueperi</name>
    <dbReference type="NCBI Taxonomy" id="156205"/>
    <lineage>
        <taxon>Bacteria</taxon>
        <taxon>Bacillati</taxon>
        <taxon>Bacillota</taxon>
        <taxon>Bacilli</taxon>
        <taxon>Bacillales</taxon>
        <taxon>Bacillaceae</taxon>
        <taxon>Halobacillus</taxon>
    </lineage>
</organism>
<dbReference type="AlphaFoldDB" id="A0A3E0JA90"/>
<feature type="transmembrane region" description="Helical" evidence="9">
    <location>
        <begin position="20"/>
        <end position="40"/>
    </location>
</feature>
<evidence type="ECO:0000256" key="8">
    <source>
        <dbReference type="RuleBase" id="RU003983"/>
    </source>
</evidence>
<feature type="binding site" evidence="7">
    <location>
        <position position="373"/>
    </location>
    <ligand>
        <name>Zn(2+)</name>
        <dbReference type="ChEBI" id="CHEBI:29105"/>
        <note>catalytic</note>
    </ligand>
</feature>
<feature type="transmembrane region" description="Helical" evidence="9">
    <location>
        <begin position="119"/>
        <end position="137"/>
    </location>
</feature>
<accession>A0A3E0JA90</accession>
<feature type="domain" description="Peptidase M48" evidence="10">
    <location>
        <begin position="224"/>
        <end position="430"/>
    </location>
</feature>
<evidence type="ECO:0000313" key="13">
    <source>
        <dbReference type="Proteomes" id="UP000256305"/>
    </source>
</evidence>
<feature type="active site" description="Proton donor" evidence="6">
    <location>
        <position position="377"/>
    </location>
</feature>
<feature type="transmembrane region" description="Helical" evidence="9">
    <location>
        <begin position="337"/>
        <end position="360"/>
    </location>
</feature>
<evidence type="ECO:0000313" key="12">
    <source>
        <dbReference type="EMBL" id="REJ09866.1"/>
    </source>
</evidence>
<keyword evidence="3 8" id="KW-0378">Hydrolase</keyword>